<organism evidence="1 2">
    <name type="scientific">Botrytis fragariae</name>
    <dbReference type="NCBI Taxonomy" id="1964551"/>
    <lineage>
        <taxon>Eukaryota</taxon>
        <taxon>Fungi</taxon>
        <taxon>Dikarya</taxon>
        <taxon>Ascomycota</taxon>
        <taxon>Pezizomycotina</taxon>
        <taxon>Leotiomycetes</taxon>
        <taxon>Helotiales</taxon>
        <taxon>Sclerotiniaceae</taxon>
        <taxon>Botrytis</taxon>
    </lineage>
</organism>
<protein>
    <submittedName>
        <fullName evidence="1">Uncharacterized protein</fullName>
    </submittedName>
</protein>
<sequence>MTFIYLLISIEGGVLNRELRKAVISHLRRLGALSRAAADLFIYSHNQHVDPETLHLRVAFKTASLR</sequence>
<comment type="caution">
    <text evidence="1">The sequence shown here is derived from an EMBL/GenBank/DDBJ whole genome shotgun (WGS) entry which is preliminary data.</text>
</comment>
<dbReference type="AlphaFoldDB" id="A0A8H6ASV1"/>
<dbReference type="Proteomes" id="UP000531561">
    <property type="component" value="Unassembled WGS sequence"/>
</dbReference>
<dbReference type="GeneID" id="59260228"/>
<evidence type="ECO:0000313" key="2">
    <source>
        <dbReference type="Proteomes" id="UP000531561"/>
    </source>
</evidence>
<keyword evidence="2" id="KW-1185">Reference proteome</keyword>
<gene>
    <name evidence="1" type="ORF">Bfra_006163</name>
</gene>
<reference evidence="1 2" key="1">
    <citation type="journal article" date="2020" name="Phytopathology">
        <title>A high-quality genome resource of Botrytis fragariae, a new and rapidly spreading fungal pathogen causing strawberry gray mold in the U.S.A.</title>
        <authorList>
            <person name="Wu Y."/>
            <person name="Saski C.A."/>
            <person name="Schnabel G."/>
            <person name="Xiao S."/>
            <person name="Hu M."/>
        </authorList>
    </citation>
    <scope>NUCLEOTIDE SEQUENCE [LARGE SCALE GENOMIC DNA]</scope>
    <source>
        <strain evidence="1 2">BVB16</strain>
    </source>
</reference>
<evidence type="ECO:0000313" key="1">
    <source>
        <dbReference type="EMBL" id="KAF5872800.1"/>
    </source>
</evidence>
<name>A0A8H6ASV1_9HELO</name>
<dbReference type="EMBL" id="JABFCT010000010">
    <property type="protein sequence ID" value="KAF5872800.1"/>
    <property type="molecule type" value="Genomic_DNA"/>
</dbReference>
<accession>A0A8H6ASV1</accession>
<proteinExistence type="predicted"/>
<dbReference type="RefSeq" id="XP_037191746.1">
    <property type="nucleotide sequence ID" value="XM_037336536.1"/>
</dbReference>